<proteinExistence type="predicted"/>
<dbReference type="Proteomes" id="UP000695562">
    <property type="component" value="Unassembled WGS sequence"/>
</dbReference>
<accession>A0A8J4PN74</accession>
<organism evidence="1 2">
    <name type="scientific">Polysphondylium violaceum</name>
    <dbReference type="NCBI Taxonomy" id="133409"/>
    <lineage>
        <taxon>Eukaryota</taxon>
        <taxon>Amoebozoa</taxon>
        <taxon>Evosea</taxon>
        <taxon>Eumycetozoa</taxon>
        <taxon>Dictyostelia</taxon>
        <taxon>Dictyosteliales</taxon>
        <taxon>Dictyosteliaceae</taxon>
        <taxon>Polysphondylium</taxon>
    </lineage>
</organism>
<name>A0A8J4PN74_9MYCE</name>
<evidence type="ECO:0000313" key="2">
    <source>
        <dbReference type="Proteomes" id="UP000695562"/>
    </source>
</evidence>
<protein>
    <submittedName>
        <fullName evidence="1">Uncharacterized protein</fullName>
    </submittedName>
</protein>
<sequence>MDSSNSDNSAGLFKSIINNFVLRKKIQTNYTEENLFSKGDIFKYTDEINLQELLETKNQQLVLEKLIAFKNVLENKSVSSGRDDNSVASEYSDWLDFDVKGFDLVGVKVDQPQDQYALIKEINSVLVGRDRLAFYNLVLRNLGLGPLVEIVQKISLKDVESNVWNDETKEYTIGMDHLHSVYKQTDLDYYNSLEGGEVFVLNHLLFPSPSTNQIDKESLMKLYNNYGDVQPFYQNKNGMTSICMIKEVFPEALEYFENNRGSVNYLIIDDYDCAVLLMEKLKPLKDENMYVSINILGEDIRIAEVLEDLGMKFVYYFSLKLVADEKNITILLEKQPYVFRIAQLIGNPYIKDIFGFVEKLYQATSESKKKSFISTLKYFYQLAVCMGKLEFVEKYTPEIPQIPSFVEQNIILAYSHGQDEMLAFMKSLQVPPAEFVTNTKMLIAAVDKVDLPLIKKLYAALDHNSKLFCQKDSINSLLVSLHNCRTPEEKVVVHQALQVFRDLKQIGDPAFNWPLFYLQEKDFCLELWKLANPNRKKEDILPFLIKGTFTKSVAYLRYILDHLSPQELEFVEKNILSCIGEYLSFDQPHVSLKCILYLFTRFQSILGNIATLDQIMTIAIKTDNHRLIDVLLHRTKVRLIDSPDKDQQQQILERMESVLVSSKHQSKTTYFKNHAEIKDAKSINQESIQELDGISNELHSYSFDFILHKRKSQFSHHIEQINERENK</sequence>
<keyword evidence="2" id="KW-1185">Reference proteome</keyword>
<gene>
    <name evidence="1" type="ORF">CYY_009196</name>
</gene>
<comment type="caution">
    <text evidence="1">The sequence shown here is derived from an EMBL/GenBank/DDBJ whole genome shotgun (WGS) entry which is preliminary data.</text>
</comment>
<dbReference type="AlphaFoldDB" id="A0A8J4PN74"/>
<dbReference type="EMBL" id="AJWJ01000653">
    <property type="protein sequence ID" value="KAF2069486.1"/>
    <property type="molecule type" value="Genomic_DNA"/>
</dbReference>
<reference evidence="1" key="1">
    <citation type="submission" date="2020-01" db="EMBL/GenBank/DDBJ databases">
        <title>Development of genomics and gene disruption for Polysphondylium violaceum indicates a role for the polyketide synthase stlB in stalk morphogenesis.</title>
        <authorList>
            <person name="Narita B."/>
            <person name="Kawabe Y."/>
            <person name="Kin K."/>
            <person name="Saito T."/>
            <person name="Gibbs R."/>
            <person name="Kuspa A."/>
            <person name="Muzny D."/>
            <person name="Queller D."/>
            <person name="Richards S."/>
            <person name="Strassman J."/>
            <person name="Sucgang R."/>
            <person name="Worley K."/>
            <person name="Schaap P."/>
        </authorList>
    </citation>
    <scope>NUCLEOTIDE SEQUENCE</scope>
    <source>
        <strain evidence="1">QSvi11</strain>
    </source>
</reference>
<evidence type="ECO:0000313" key="1">
    <source>
        <dbReference type="EMBL" id="KAF2069486.1"/>
    </source>
</evidence>